<evidence type="ECO:0000313" key="8">
    <source>
        <dbReference type="EMBL" id="KAJ8919039.1"/>
    </source>
</evidence>
<proteinExistence type="predicted"/>
<protein>
    <recommendedName>
        <fullName evidence="7">BTB domain-containing protein</fullName>
    </recommendedName>
</protein>
<dbReference type="PANTHER" id="PTHR23110">
    <property type="entry name" value="BTB DOMAIN TRANSCRIPTION FACTOR"/>
    <property type="match status" value="1"/>
</dbReference>
<accession>A0AAV8VXV0</accession>
<dbReference type="FunFam" id="3.30.710.10:FF:000036">
    <property type="entry name" value="Mod(Mdg4), isoform H"/>
    <property type="match status" value="1"/>
</dbReference>
<dbReference type="Gene3D" id="2.20.25.240">
    <property type="match status" value="1"/>
</dbReference>
<keyword evidence="3" id="KW-0863">Zinc-finger</keyword>
<keyword evidence="2" id="KW-0479">Metal-binding</keyword>
<dbReference type="SUPFAM" id="SSF54695">
    <property type="entry name" value="POZ domain"/>
    <property type="match status" value="1"/>
</dbReference>
<comment type="caution">
    <text evidence="8">The sequence shown here is derived from an EMBL/GenBank/DDBJ whole genome shotgun (WGS) entry which is preliminary data.</text>
</comment>
<dbReference type="CDD" id="cd18315">
    <property type="entry name" value="BTB_POZ_BAB-like"/>
    <property type="match status" value="1"/>
</dbReference>
<feature type="compositionally biased region" description="Polar residues" evidence="6">
    <location>
        <begin position="181"/>
        <end position="211"/>
    </location>
</feature>
<dbReference type="PANTHER" id="PTHR23110:SF99">
    <property type="entry name" value="BROAD-COMPLEX CORE PROTEIN ISOFORM 6"/>
    <property type="match status" value="1"/>
</dbReference>
<feature type="region of interest" description="Disordered" evidence="6">
    <location>
        <begin position="129"/>
        <end position="212"/>
    </location>
</feature>
<feature type="compositionally biased region" description="Acidic residues" evidence="6">
    <location>
        <begin position="247"/>
        <end position="261"/>
    </location>
</feature>
<evidence type="ECO:0000313" key="9">
    <source>
        <dbReference type="Proteomes" id="UP001159042"/>
    </source>
</evidence>
<evidence type="ECO:0000256" key="6">
    <source>
        <dbReference type="SAM" id="MobiDB-lite"/>
    </source>
</evidence>
<evidence type="ECO:0000256" key="2">
    <source>
        <dbReference type="ARBA" id="ARBA00022723"/>
    </source>
</evidence>
<dbReference type="GO" id="GO:0006357">
    <property type="term" value="P:regulation of transcription by RNA polymerase II"/>
    <property type="evidence" value="ECO:0007669"/>
    <property type="project" value="TreeGrafter"/>
</dbReference>
<feature type="domain" description="BTB" evidence="7">
    <location>
        <begin position="46"/>
        <end position="111"/>
    </location>
</feature>
<dbReference type="InterPro" id="IPR000210">
    <property type="entry name" value="BTB/POZ_dom"/>
</dbReference>
<sequence length="437" mass="48157">MLVASVPSPYLVAPTMASEQFSLCWDNFHKNMSSGMNSLLENEDLVDVTLAVEGKCLKAHKMVLSVCSPYFKELFKSNPCQHPIVFMKDVSYVAISDLLQFMYQGEVQVSQENLTTFIKTAEALQIKGLTGDGNGSADNDTVEPSAEKPVHQTEEYKPMPRPKKQPAPITPAPAIKRPRLSVSSTDSQPLPTMVTKSEPVTSVPSSGSESVQFKMEPYEQTPSLIDDAGDENFGDDALDDANVDDTEDYSMMEGGVGEEEPQAGTSTDGAGEGQDDSVVKSRGCIPVLLTSIIFFPWLGTIVPGKGVEKLPNNGIVVGGFTYHQNTTKEDSNMRYLVCSEYKRLVCKARAVLPVGGSIEDLILRKEHNHPPLLDASVRDNFIREIKHSIVEQPNKPLRLIYEDVCAVFPQGAEVCPYSKIAPSMRRWRYTVIWKSNN</sequence>
<keyword evidence="9" id="KW-1185">Reference proteome</keyword>
<dbReference type="InterPro" id="IPR011333">
    <property type="entry name" value="SKP1/BTB/POZ_sf"/>
</dbReference>
<dbReference type="InterPro" id="IPR007588">
    <property type="entry name" value="Znf_FLYWCH"/>
</dbReference>
<keyword evidence="4" id="KW-0862">Zinc</keyword>
<keyword evidence="5" id="KW-0539">Nucleus</keyword>
<feature type="compositionally biased region" description="Basic and acidic residues" evidence="6">
    <location>
        <begin position="145"/>
        <end position="158"/>
    </location>
</feature>
<evidence type="ECO:0000256" key="1">
    <source>
        <dbReference type="ARBA" id="ARBA00004123"/>
    </source>
</evidence>
<dbReference type="EMBL" id="JANEYG010000021">
    <property type="protein sequence ID" value="KAJ8919039.1"/>
    <property type="molecule type" value="Genomic_DNA"/>
</dbReference>
<organism evidence="8 9">
    <name type="scientific">Exocentrus adspersus</name>
    <dbReference type="NCBI Taxonomy" id="1586481"/>
    <lineage>
        <taxon>Eukaryota</taxon>
        <taxon>Metazoa</taxon>
        <taxon>Ecdysozoa</taxon>
        <taxon>Arthropoda</taxon>
        <taxon>Hexapoda</taxon>
        <taxon>Insecta</taxon>
        <taxon>Pterygota</taxon>
        <taxon>Neoptera</taxon>
        <taxon>Endopterygota</taxon>
        <taxon>Coleoptera</taxon>
        <taxon>Polyphaga</taxon>
        <taxon>Cucujiformia</taxon>
        <taxon>Chrysomeloidea</taxon>
        <taxon>Cerambycidae</taxon>
        <taxon>Lamiinae</taxon>
        <taxon>Acanthocinini</taxon>
        <taxon>Exocentrus</taxon>
    </lineage>
</organism>
<feature type="region of interest" description="Disordered" evidence="6">
    <location>
        <begin position="247"/>
        <end position="277"/>
    </location>
</feature>
<dbReference type="InterPro" id="IPR051095">
    <property type="entry name" value="Dros_DevTransReg"/>
</dbReference>
<dbReference type="GO" id="GO:0008270">
    <property type="term" value="F:zinc ion binding"/>
    <property type="evidence" value="ECO:0007669"/>
    <property type="project" value="UniProtKB-KW"/>
</dbReference>
<dbReference type="AlphaFoldDB" id="A0AAV8VXV0"/>
<dbReference type="Pfam" id="PF00651">
    <property type="entry name" value="BTB"/>
    <property type="match status" value="1"/>
</dbReference>
<comment type="subcellular location">
    <subcellularLocation>
        <location evidence="1">Nucleus</location>
    </subcellularLocation>
</comment>
<dbReference type="SMART" id="SM00225">
    <property type="entry name" value="BTB"/>
    <property type="match status" value="1"/>
</dbReference>
<gene>
    <name evidence="8" type="ORF">NQ315_016945</name>
</gene>
<evidence type="ECO:0000256" key="5">
    <source>
        <dbReference type="ARBA" id="ARBA00023242"/>
    </source>
</evidence>
<dbReference type="Proteomes" id="UP001159042">
    <property type="component" value="Unassembled WGS sequence"/>
</dbReference>
<dbReference type="Gene3D" id="3.30.710.10">
    <property type="entry name" value="Potassium Channel Kv1.1, Chain A"/>
    <property type="match status" value="1"/>
</dbReference>
<name>A0AAV8VXV0_9CUCU</name>
<evidence type="ECO:0000256" key="3">
    <source>
        <dbReference type="ARBA" id="ARBA00022771"/>
    </source>
</evidence>
<dbReference type="PROSITE" id="PS50097">
    <property type="entry name" value="BTB"/>
    <property type="match status" value="1"/>
</dbReference>
<evidence type="ECO:0000256" key="4">
    <source>
        <dbReference type="ARBA" id="ARBA00022833"/>
    </source>
</evidence>
<evidence type="ECO:0000259" key="7">
    <source>
        <dbReference type="PROSITE" id="PS50097"/>
    </source>
</evidence>
<reference evidence="8 9" key="1">
    <citation type="journal article" date="2023" name="Insect Mol. Biol.">
        <title>Genome sequencing provides insights into the evolution of gene families encoding plant cell wall-degrading enzymes in longhorned beetles.</title>
        <authorList>
            <person name="Shin N.R."/>
            <person name="Okamura Y."/>
            <person name="Kirsch R."/>
            <person name="Pauchet Y."/>
        </authorList>
    </citation>
    <scope>NUCLEOTIDE SEQUENCE [LARGE SCALE GENOMIC DNA]</scope>
    <source>
        <strain evidence="8">EAD_L_NR</strain>
    </source>
</reference>
<dbReference type="GO" id="GO:0005634">
    <property type="term" value="C:nucleus"/>
    <property type="evidence" value="ECO:0007669"/>
    <property type="project" value="UniProtKB-SubCell"/>
</dbReference>
<dbReference type="Pfam" id="PF04500">
    <property type="entry name" value="FLYWCH"/>
    <property type="match status" value="1"/>
</dbReference>